<evidence type="ECO:0000313" key="5">
    <source>
        <dbReference type="EMBL" id="QDJ14769.1"/>
    </source>
</evidence>
<dbReference type="EMBL" id="CP022011">
    <property type="protein sequence ID" value="QDJ14769.1"/>
    <property type="molecule type" value="Genomic_DNA"/>
</dbReference>
<dbReference type="GO" id="GO:0005096">
    <property type="term" value="F:GTPase activator activity"/>
    <property type="evidence" value="ECO:0007669"/>
    <property type="project" value="UniProtKB-KW"/>
</dbReference>
<dbReference type="RefSeq" id="WP_261920706.1">
    <property type="nucleotide sequence ID" value="NZ_CP022010.1"/>
</dbReference>
<comment type="similarity">
    <text evidence="3">Belongs to the YihI family.</text>
</comment>
<feature type="region of interest" description="Disordered" evidence="4">
    <location>
        <begin position="1"/>
        <end position="79"/>
    </location>
</feature>
<dbReference type="NCBIfam" id="NF003560">
    <property type="entry name" value="PRK05244.1-1"/>
    <property type="match status" value="1"/>
</dbReference>
<organism evidence="5 6">
    <name type="scientific">Mergibacter septicus</name>
    <dbReference type="NCBI Taxonomy" id="221402"/>
    <lineage>
        <taxon>Bacteria</taxon>
        <taxon>Pseudomonadati</taxon>
        <taxon>Pseudomonadota</taxon>
        <taxon>Gammaproteobacteria</taxon>
        <taxon>Pasteurellales</taxon>
        <taxon>Pasteurellaceae</taxon>
        <taxon>Mergibacter</taxon>
    </lineage>
</organism>
<dbReference type="HAMAP" id="MF_01058">
    <property type="entry name" value="GAP_YihI"/>
    <property type="match status" value="1"/>
</dbReference>
<feature type="compositionally biased region" description="Basic and acidic residues" evidence="4">
    <location>
        <begin position="36"/>
        <end position="47"/>
    </location>
</feature>
<accession>A0A8D4LK46</accession>
<evidence type="ECO:0000256" key="3">
    <source>
        <dbReference type="HAMAP-Rule" id="MF_01058"/>
    </source>
</evidence>
<name>A0A8D4LK46_9PAST</name>
<keyword evidence="1 3" id="KW-0343">GTPase activation</keyword>
<dbReference type="Proteomes" id="UP000955338">
    <property type="component" value="Chromosome"/>
</dbReference>
<evidence type="ECO:0000256" key="4">
    <source>
        <dbReference type="SAM" id="MobiDB-lite"/>
    </source>
</evidence>
<dbReference type="AlphaFoldDB" id="A0A8D4LK46"/>
<evidence type="ECO:0000256" key="2">
    <source>
        <dbReference type="ARBA" id="ARBA00022517"/>
    </source>
</evidence>
<keyword evidence="2 3" id="KW-0690">Ribosome biogenesis</keyword>
<gene>
    <name evidence="3" type="primary">yihI</name>
    <name evidence="5" type="ORF">CEP48_04715</name>
</gene>
<proteinExistence type="inferred from homology"/>
<reference evidence="5" key="1">
    <citation type="submission" date="2017-06" db="EMBL/GenBank/DDBJ databases">
        <title>Genome sequencing of pathogenic and non-pathogenic strains within Bisgaard taxon 40.</title>
        <authorList>
            <person name="Ladner J.T."/>
            <person name="Lovett S.P."/>
            <person name="Koroleva G."/>
            <person name="Lorch J.M."/>
        </authorList>
    </citation>
    <scope>NUCLEOTIDE SEQUENCE</scope>
    <source>
        <strain evidence="5">27576-1-I1</strain>
    </source>
</reference>
<comment type="subunit">
    <text evidence="3">Interacts with Der.</text>
</comment>
<sequence length="197" mass="22672">MSRQKKSRKISDIMPIRKADKRSETKTPNKKGKKLSRYELDTKAWAEKRKKKHKGLPSGSRHSGASEKKTHLTSEIKDPRIGSRKKVALVIEMVNKPEKGQFIQPIAIAEKNMPQASVTNVRQQLEQELAQLENNECLHQLLDQLEAGKRISTEDQQFVDECLTRIEELMAELGLNEEESTEDLYNTFATIDINRFR</sequence>
<evidence type="ECO:0000256" key="1">
    <source>
        <dbReference type="ARBA" id="ARBA00022468"/>
    </source>
</evidence>
<comment type="function">
    <text evidence="3">A GTPase-activating protein (GAP) that modifies Der/EngA GTPase function. May play a role in ribosome biogenesis.</text>
</comment>
<dbReference type="InterPro" id="IPR007336">
    <property type="entry name" value="YihI"/>
</dbReference>
<protein>
    <recommendedName>
        <fullName evidence="3">Der GTPase-activating protein YihI</fullName>
    </recommendedName>
</protein>
<dbReference type="GO" id="GO:0042254">
    <property type="term" value="P:ribosome biogenesis"/>
    <property type="evidence" value="ECO:0007669"/>
    <property type="project" value="UniProtKB-KW"/>
</dbReference>
<feature type="compositionally biased region" description="Basic and acidic residues" evidence="4">
    <location>
        <begin position="9"/>
        <end position="27"/>
    </location>
</feature>
<evidence type="ECO:0000313" key="6">
    <source>
        <dbReference type="Proteomes" id="UP000955338"/>
    </source>
</evidence>
<dbReference type="Pfam" id="PF04220">
    <property type="entry name" value="YihI"/>
    <property type="match status" value="1"/>
</dbReference>
<keyword evidence="6" id="KW-1185">Reference proteome</keyword>
<feature type="compositionally biased region" description="Basic and acidic residues" evidence="4">
    <location>
        <begin position="64"/>
        <end position="79"/>
    </location>
</feature>